<dbReference type="SUPFAM" id="SSF53335">
    <property type="entry name" value="S-adenosyl-L-methionine-dependent methyltransferases"/>
    <property type="match status" value="1"/>
</dbReference>
<evidence type="ECO:0000313" key="2">
    <source>
        <dbReference type="Proteomes" id="UP000317371"/>
    </source>
</evidence>
<dbReference type="InterPro" id="IPR029063">
    <property type="entry name" value="SAM-dependent_MTases_sf"/>
</dbReference>
<organism evidence="1 2">
    <name type="scientific">Litorilinea aerophila</name>
    <dbReference type="NCBI Taxonomy" id="1204385"/>
    <lineage>
        <taxon>Bacteria</taxon>
        <taxon>Bacillati</taxon>
        <taxon>Chloroflexota</taxon>
        <taxon>Caldilineae</taxon>
        <taxon>Caldilineales</taxon>
        <taxon>Caldilineaceae</taxon>
        <taxon>Litorilinea</taxon>
    </lineage>
</organism>
<dbReference type="RefSeq" id="WP_141611112.1">
    <property type="nucleotide sequence ID" value="NZ_VIGC02000021.1"/>
</dbReference>
<keyword evidence="1" id="KW-0489">Methyltransferase</keyword>
<dbReference type="GO" id="GO:0008168">
    <property type="term" value="F:methyltransferase activity"/>
    <property type="evidence" value="ECO:0007669"/>
    <property type="project" value="UniProtKB-KW"/>
</dbReference>
<dbReference type="InParanoid" id="A0A540VD79"/>
<proteinExistence type="predicted"/>
<dbReference type="OrthoDB" id="9808140at2"/>
<reference evidence="1 2" key="1">
    <citation type="submission" date="2019-06" db="EMBL/GenBank/DDBJ databases">
        <title>Genome sequence of Litorilinea aerophila BAA-2444.</title>
        <authorList>
            <person name="Maclea K.S."/>
            <person name="Maurais E.G."/>
            <person name="Iannazzi L.C."/>
        </authorList>
    </citation>
    <scope>NUCLEOTIDE SEQUENCE [LARGE SCALE GENOMIC DNA]</scope>
    <source>
        <strain evidence="1 2">ATCC BAA-2444</strain>
    </source>
</reference>
<name>A0A540VD79_9CHLR</name>
<sequence>MLRRIQQQLTKTVNFNSSRARLYLVIADFASQIPLGAKVFDAGAGEAPYRALFQHAQYHSADFTKVDKLYAAPTYVCDLAAIPVLDEWYEYILLTQVIEHLPEPLDVLIELRRLLKPRGKILITGPLFYEEHEEPYDFYRYTQYGLRYLIEKAGFSIERIDWLEGFYGTIGYQLNRIGRYLPWTPHNFQQTWERIFFPPWMIGMKALFFSLSMVFHRLELRHKYTVAGYPKNYVVIASKH</sequence>
<comment type="caution">
    <text evidence="1">The sequence shown here is derived from an EMBL/GenBank/DDBJ whole genome shotgun (WGS) entry which is preliminary data.</text>
</comment>
<dbReference type="Gene3D" id="3.40.50.150">
    <property type="entry name" value="Vaccinia Virus protein VP39"/>
    <property type="match status" value="1"/>
</dbReference>
<keyword evidence="1" id="KW-0808">Transferase</keyword>
<keyword evidence="2" id="KW-1185">Reference proteome</keyword>
<protein>
    <submittedName>
        <fullName evidence="1">Class I SAM-dependent methyltransferase</fullName>
    </submittedName>
</protein>
<dbReference type="GO" id="GO:0032259">
    <property type="term" value="P:methylation"/>
    <property type="evidence" value="ECO:0007669"/>
    <property type="project" value="UniProtKB-KW"/>
</dbReference>
<dbReference type="Proteomes" id="UP000317371">
    <property type="component" value="Unassembled WGS sequence"/>
</dbReference>
<dbReference type="EMBL" id="VIGC01000021">
    <property type="protein sequence ID" value="TQE94720.1"/>
    <property type="molecule type" value="Genomic_DNA"/>
</dbReference>
<dbReference type="Pfam" id="PF13489">
    <property type="entry name" value="Methyltransf_23"/>
    <property type="match status" value="1"/>
</dbReference>
<dbReference type="AlphaFoldDB" id="A0A540VD79"/>
<evidence type="ECO:0000313" key="1">
    <source>
        <dbReference type="EMBL" id="TQE94720.1"/>
    </source>
</evidence>
<gene>
    <name evidence="1" type="ORF">FKZ61_15785</name>
</gene>
<accession>A0A540VD79</accession>